<proteinExistence type="predicted"/>
<accession>A0A803NFP7</accession>
<keyword evidence="3" id="KW-1185">Reference proteome</keyword>
<name>A0A803NFP7_CANSA</name>
<feature type="domain" description="Reverse transcriptase zinc-binding" evidence="1">
    <location>
        <begin position="41"/>
        <end position="133"/>
    </location>
</feature>
<evidence type="ECO:0000259" key="1">
    <source>
        <dbReference type="Pfam" id="PF13966"/>
    </source>
</evidence>
<dbReference type="Pfam" id="PF13966">
    <property type="entry name" value="zf-RVT"/>
    <property type="match status" value="1"/>
</dbReference>
<organism evidence="2 3">
    <name type="scientific">Cannabis sativa</name>
    <name type="common">Hemp</name>
    <name type="synonym">Marijuana</name>
    <dbReference type="NCBI Taxonomy" id="3483"/>
    <lineage>
        <taxon>Eukaryota</taxon>
        <taxon>Viridiplantae</taxon>
        <taxon>Streptophyta</taxon>
        <taxon>Embryophyta</taxon>
        <taxon>Tracheophyta</taxon>
        <taxon>Spermatophyta</taxon>
        <taxon>Magnoliopsida</taxon>
        <taxon>eudicotyledons</taxon>
        <taxon>Gunneridae</taxon>
        <taxon>Pentapetalae</taxon>
        <taxon>rosids</taxon>
        <taxon>fabids</taxon>
        <taxon>Rosales</taxon>
        <taxon>Cannabaceae</taxon>
        <taxon>Cannabis</taxon>
    </lineage>
</organism>
<reference evidence="2" key="1">
    <citation type="submission" date="2018-11" db="EMBL/GenBank/DDBJ databases">
        <authorList>
            <person name="Grassa J C."/>
        </authorList>
    </citation>
    <scope>NUCLEOTIDE SEQUENCE [LARGE SCALE GENOMIC DNA]</scope>
</reference>
<evidence type="ECO:0000313" key="2">
    <source>
        <dbReference type="EnsemblPlants" id="cds.evm.model.01.1131"/>
    </source>
</evidence>
<dbReference type="Gramene" id="evm.model.01.1131">
    <property type="protein sequence ID" value="cds.evm.model.01.1131"/>
    <property type="gene ID" value="evm.TU.01.1131"/>
</dbReference>
<dbReference type="AlphaFoldDB" id="A0A803NFP7"/>
<evidence type="ECO:0000313" key="3">
    <source>
        <dbReference type="Proteomes" id="UP000596661"/>
    </source>
</evidence>
<protein>
    <recommendedName>
        <fullName evidence="1">Reverse transcriptase zinc-binding domain-containing protein</fullName>
    </recommendedName>
</protein>
<dbReference type="Proteomes" id="UP000596661">
    <property type="component" value="Chromosome 1"/>
</dbReference>
<reference evidence="2" key="2">
    <citation type="submission" date="2021-03" db="UniProtKB">
        <authorList>
            <consortium name="EnsemblPlants"/>
        </authorList>
    </citation>
    <scope>IDENTIFICATION</scope>
</reference>
<dbReference type="EnsemblPlants" id="evm.model.01.1131">
    <property type="protein sequence ID" value="cds.evm.model.01.1131"/>
    <property type="gene ID" value="evm.TU.01.1131"/>
</dbReference>
<dbReference type="OMA" id="CIMAREI"/>
<sequence length="245" mass="28793">MAKVTQHFHPNDVPWIQGISINMYVEDSLHWPYTPNGQYMVKSGYRVGREMNLHPPRCSNMEEIHKWWKMIWSMKLPPRMKFFSGRVCNNWLPTKTNLLHRGMEVNPNCEACENDAETLTHALWKCTETKAVWKLIPWYAKCDLVEEGSMFDILTVLHNRLGQTEFEDAIKVMWAIWENRNRKWNKLPNMNGVQLLDWVFSAYPRDTTQRKATIQESNGVGLGFIWRNWQGEIMIAGMVYGKGKS</sequence>
<dbReference type="EMBL" id="UZAU01000023">
    <property type="status" value="NOT_ANNOTATED_CDS"/>
    <property type="molecule type" value="Genomic_DNA"/>
</dbReference>
<dbReference type="InterPro" id="IPR026960">
    <property type="entry name" value="RVT-Znf"/>
</dbReference>